<accession>A0A4Q1C5W2</accession>
<keyword evidence="11" id="KW-1185">Reference proteome</keyword>
<evidence type="ECO:0000256" key="2">
    <source>
        <dbReference type="ARBA" id="ARBA00007362"/>
    </source>
</evidence>
<comment type="caution">
    <text evidence="10">The sequence shown here is derived from an EMBL/GenBank/DDBJ whole genome shotgun (WGS) entry which is preliminary data.</text>
</comment>
<organism evidence="10 11">
    <name type="scientific">Oleiharenicola lentus</name>
    <dbReference type="NCBI Taxonomy" id="2508720"/>
    <lineage>
        <taxon>Bacteria</taxon>
        <taxon>Pseudomonadati</taxon>
        <taxon>Verrucomicrobiota</taxon>
        <taxon>Opitutia</taxon>
        <taxon>Opitutales</taxon>
        <taxon>Opitutaceae</taxon>
        <taxon>Oleiharenicola</taxon>
    </lineage>
</organism>
<dbReference type="PANTHER" id="PTHR22911:SF137">
    <property type="entry name" value="SOLUTE CARRIER FAMILY 35 MEMBER G2-RELATED"/>
    <property type="match status" value="1"/>
</dbReference>
<evidence type="ECO:0000256" key="5">
    <source>
        <dbReference type="ARBA" id="ARBA00022692"/>
    </source>
</evidence>
<comment type="similarity">
    <text evidence="2">Belongs to the EamA transporter family.</text>
</comment>
<evidence type="ECO:0000256" key="7">
    <source>
        <dbReference type="ARBA" id="ARBA00023136"/>
    </source>
</evidence>
<comment type="subcellular location">
    <subcellularLocation>
        <location evidence="1">Cell membrane</location>
        <topology evidence="1">Multi-pass membrane protein</topology>
    </subcellularLocation>
</comment>
<dbReference type="Pfam" id="PF00892">
    <property type="entry name" value="EamA"/>
    <property type="match status" value="2"/>
</dbReference>
<dbReference type="GO" id="GO:0005886">
    <property type="term" value="C:plasma membrane"/>
    <property type="evidence" value="ECO:0007669"/>
    <property type="project" value="UniProtKB-SubCell"/>
</dbReference>
<evidence type="ECO:0000256" key="6">
    <source>
        <dbReference type="ARBA" id="ARBA00022989"/>
    </source>
</evidence>
<feature type="transmembrane region" description="Helical" evidence="8">
    <location>
        <begin position="44"/>
        <end position="62"/>
    </location>
</feature>
<reference evidence="10 11" key="1">
    <citation type="submission" date="2019-01" db="EMBL/GenBank/DDBJ databases">
        <title>Lacunisphaera sp. strain TWA-58.</title>
        <authorList>
            <person name="Chen W.-M."/>
        </authorList>
    </citation>
    <scope>NUCLEOTIDE SEQUENCE [LARGE SCALE GENOMIC DNA]</scope>
    <source>
        <strain evidence="10 11">TWA-58</strain>
    </source>
</reference>
<feature type="domain" description="EamA" evidence="9">
    <location>
        <begin position="158"/>
        <end position="289"/>
    </location>
</feature>
<evidence type="ECO:0000256" key="8">
    <source>
        <dbReference type="SAM" id="Phobius"/>
    </source>
</evidence>
<dbReference type="InterPro" id="IPR000620">
    <property type="entry name" value="EamA_dom"/>
</dbReference>
<evidence type="ECO:0000256" key="3">
    <source>
        <dbReference type="ARBA" id="ARBA00022448"/>
    </source>
</evidence>
<keyword evidence="5 8" id="KW-0812">Transmembrane</keyword>
<dbReference type="OrthoDB" id="369870at2"/>
<keyword evidence="7 8" id="KW-0472">Membrane</keyword>
<feature type="transmembrane region" description="Helical" evidence="8">
    <location>
        <begin position="247"/>
        <end position="267"/>
    </location>
</feature>
<feature type="transmembrane region" description="Helical" evidence="8">
    <location>
        <begin position="12"/>
        <end position="32"/>
    </location>
</feature>
<keyword evidence="4" id="KW-1003">Cell membrane</keyword>
<evidence type="ECO:0000313" key="10">
    <source>
        <dbReference type="EMBL" id="RXK53755.1"/>
    </source>
</evidence>
<feature type="transmembrane region" description="Helical" evidence="8">
    <location>
        <begin position="184"/>
        <end position="203"/>
    </location>
</feature>
<evidence type="ECO:0000256" key="1">
    <source>
        <dbReference type="ARBA" id="ARBA00004651"/>
    </source>
</evidence>
<evidence type="ECO:0000259" key="9">
    <source>
        <dbReference type="Pfam" id="PF00892"/>
    </source>
</evidence>
<feature type="domain" description="EamA" evidence="9">
    <location>
        <begin position="14"/>
        <end position="149"/>
    </location>
</feature>
<evidence type="ECO:0000256" key="4">
    <source>
        <dbReference type="ARBA" id="ARBA00022475"/>
    </source>
</evidence>
<dbReference type="InterPro" id="IPR037185">
    <property type="entry name" value="EmrE-like"/>
</dbReference>
<feature type="transmembrane region" description="Helical" evidence="8">
    <location>
        <begin position="133"/>
        <end position="149"/>
    </location>
</feature>
<dbReference type="NCBIfam" id="TIGR00688">
    <property type="entry name" value="rarD"/>
    <property type="match status" value="1"/>
</dbReference>
<gene>
    <name evidence="10" type="primary">rarD</name>
    <name evidence="10" type="ORF">ESB00_18895</name>
</gene>
<dbReference type="SUPFAM" id="SSF103481">
    <property type="entry name" value="Multidrug resistance efflux transporter EmrE"/>
    <property type="match status" value="2"/>
</dbReference>
<keyword evidence="3" id="KW-0813">Transport</keyword>
<protein>
    <submittedName>
        <fullName evidence="10">EamA family transporter RarD</fullName>
    </submittedName>
</protein>
<feature type="transmembrane region" description="Helical" evidence="8">
    <location>
        <begin position="109"/>
        <end position="126"/>
    </location>
</feature>
<proteinExistence type="inferred from homology"/>
<dbReference type="RefSeq" id="WP_129049757.1">
    <property type="nucleotide sequence ID" value="NZ_SDHX01000002.1"/>
</dbReference>
<feature type="transmembrane region" description="Helical" evidence="8">
    <location>
        <begin position="74"/>
        <end position="97"/>
    </location>
</feature>
<dbReference type="PANTHER" id="PTHR22911">
    <property type="entry name" value="ACYL-MALONYL CONDENSING ENZYME-RELATED"/>
    <property type="match status" value="1"/>
</dbReference>
<feature type="transmembrane region" description="Helical" evidence="8">
    <location>
        <begin position="273"/>
        <end position="294"/>
    </location>
</feature>
<name>A0A4Q1C5W2_9BACT</name>
<dbReference type="EMBL" id="SDHX01000002">
    <property type="protein sequence ID" value="RXK53755.1"/>
    <property type="molecule type" value="Genomic_DNA"/>
</dbReference>
<sequence length="302" mass="32825">MSASTPPSPASARGGLAAAGAFLIWGTVPVYWKQMTAVSPVELIAHRIVWSLVFLLGVLAWQRSFSSLRPGLNGVRAVGLNFLASVMLTLNWGVYVWAVNAGQVIESSLGYFLVPLCNVAVGSLVFHERLRPLQWTAISLAVAGVLLLLVRVGHFPWVALTIAFTWTTYGLLKKKSPLGPIAGLTVETLLLFPVAAGLLLWWHHTGAGALGRVDLRTQAFVLSAGVVTAVPLLLFAHGAQRIRLTTLGLLQYLAPTVQFLLGVFLYHEPFDGPRLQAFAVIWAGLFLYSADGFWSQRRRLFA</sequence>
<evidence type="ECO:0000313" key="11">
    <source>
        <dbReference type="Proteomes" id="UP000290218"/>
    </source>
</evidence>
<dbReference type="InterPro" id="IPR004626">
    <property type="entry name" value="RarD"/>
</dbReference>
<dbReference type="Proteomes" id="UP000290218">
    <property type="component" value="Unassembled WGS sequence"/>
</dbReference>
<feature type="transmembrane region" description="Helical" evidence="8">
    <location>
        <begin position="215"/>
        <end position="235"/>
    </location>
</feature>
<keyword evidence="6 8" id="KW-1133">Transmembrane helix</keyword>
<dbReference type="AlphaFoldDB" id="A0A4Q1C5W2"/>